<protein>
    <submittedName>
        <fullName evidence="2">Uncharacterized protein</fullName>
    </submittedName>
</protein>
<keyword evidence="1" id="KW-0472">Membrane</keyword>
<keyword evidence="1" id="KW-1133">Transmembrane helix</keyword>
<reference evidence="3" key="1">
    <citation type="submission" date="2021-03" db="EMBL/GenBank/DDBJ databases">
        <title>Assistant Professor.</title>
        <authorList>
            <person name="Huq M.A."/>
        </authorList>
    </citation>
    <scope>NUCLEOTIDE SEQUENCE [LARGE SCALE GENOMIC DNA]</scope>
    <source>
        <strain evidence="3">MAH-28</strain>
    </source>
</reference>
<name>A0ABS3YH46_9BACT</name>
<evidence type="ECO:0000256" key="1">
    <source>
        <dbReference type="SAM" id="Phobius"/>
    </source>
</evidence>
<dbReference type="Proteomes" id="UP000679126">
    <property type="component" value="Unassembled WGS sequence"/>
</dbReference>
<proteinExistence type="predicted"/>
<organism evidence="2 3">
    <name type="scientific">Chitinophaga chungangae</name>
    <dbReference type="NCBI Taxonomy" id="2821488"/>
    <lineage>
        <taxon>Bacteria</taxon>
        <taxon>Pseudomonadati</taxon>
        <taxon>Bacteroidota</taxon>
        <taxon>Chitinophagia</taxon>
        <taxon>Chitinophagales</taxon>
        <taxon>Chitinophagaceae</taxon>
        <taxon>Chitinophaga</taxon>
    </lineage>
</organism>
<dbReference type="EMBL" id="JAGHKP010000003">
    <property type="protein sequence ID" value="MBO9153997.1"/>
    <property type="molecule type" value="Genomic_DNA"/>
</dbReference>
<gene>
    <name evidence="2" type="ORF">J7I43_17350</name>
</gene>
<feature type="transmembrane region" description="Helical" evidence="1">
    <location>
        <begin position="6"/>
        <end position="29"/>
    </location>
</feature>
<dbReference type="RefSeq" id="WP_209147119.1">
    <property type="nucleotide sequence ID" value="NZ_JAGHKP010000003.1"/>
</dbReference>
<comment type="caution">
    <text evidence="2">The sequence shown here is derived from an EMBL/GenBank/DDBJ whole genome shotgun (WGS) entry which is preliminary data.</text>
</comment>
<sequence>MITFLLIIGVFCGLLLVISGVLAALILVLMHRSPLPAELAYCPVHYDDGNYWEGCA</sequence>
<keyword evidence="3" id="KW-1185">Reference proteome</keyword>
<evidence type="ECO:0000313" key="3">
    <source>
        <dbReference type="Proteomes" id="UP000679126"/>
    </source>
</evidence>
<evidence type="ECO:0000313" key="2">
    <source>
        <dbReference type="EMBL" id="MBO9153997.1"/>
    </source>
</evidence>
<keyword evidence="1" id="KW-0812">Transmembrane</keyword>
<accession>A0ABS3YH46</accession>